<dbReference type="GO" id="GO:0000160">
    <property type="term" value="P:phosphorelay signal transduction system"/>
    <property type="evidence" value="ECO:0007669"/>
    <property type="project" value="UniProtKB-KW"/>
</dbReference>
<dbReference type="Pfam" id="PF00072">
    <property type="entry name" value="Response_reg"/>
    <property type="match status" value="1"/>
</dbReference>
<dbReference type="PANTHER" id="PTHR43874:SF19">
    <property type="entry name" value="RESPONSE REGULATOR 23-RELATED"/>
    <property type="match status" value="1"/>
</dbReference>
<protein>
    <submittedName>
        <fullName evidence="6">Two-component response regulator ARR1</fullName>
    </submittedName>
</protein>
<evidence type="ECO:0000259" key="5">
    <source>
        <dbReference type="PROSITE" id="PS50110"/>
    </source>
</evidence>
<comment type="caution">
    <text evidence="6">The sequence shown here is derived from an EMBL/GenBank/DDBJ whole genome shotgun (WGS) entry which is preliminary data.</text>
</comment>
<proteinExistence type="predicted"/>
<dbReference type="AlphaFoldDB" id="A0A438IW50"/>
<dbReference type="Proteomes" id="UP000288805">
    <property type="component" value="Unassembled WGS sequence"/>
</dbReference>
<dbReference type="SUPFAM" id="SSF52172">
    <property type="entry name" value="CheY-like"/>
    <property type="match status" value="1"/>
</dbReference>
<dbReference type="SMART" id="SM00448">
    <property type="entry name" value="REC"/>
    <property type="match status" value="1"/>
</dbReference>
<sequence length="115" mass="12752">MGSDKASSSSVTPTEEFKGHRDICVLVVDCDPTCLMIVSGMLRALTYEEGGCGVDLVMTELHMPDMYGLDLLDEIRRTSKLPVVIMSADSNEDVMLKSLRRGAEYYLVKPVLMEM</sequence>
<comment type="caution">
    <text evidence="4">Lacks conserved residue(s) required for the propagation of feature annotation.</text>
</comment>
<reference evidence="6 7" key="1">
    <citation type="journal article" date="2018" name="PLoS Genet.">
        <title>Population sequencing reveals clonal diversity and ancestral inbreeding in the grapevine cultivar Chardonnay.</title>
        <authorList>
            <person name="Roach M.J."/>
            <person name="Johnson D.L."/>
            <person name="Bohlmann J."/>
            <person name="van Vuuren H.J."/>
            <person name="Jones S.J."/>
            <person name="Pretorius I.S."/>
            <person name="Schmidt S.A."/>
            <person name="Borneman A.R."/>
        </authorList>
    </citation>
    <scope>NUCLEOTIDE SEQUENCE [LARGE SCALE GENOMIC DNA]</scope>
    <source>
        <strain evidence="7">cv. Chardonnay</strain>
        <tissue evidence="6">Leaf</tissue>
    </source>
</reference>
<keyword evidence="3" id="KW-0804">Transcription</keyword>
<organism evidence="6 7">
    <name type="scientific">Vitis vinifera</name>
    <name type="common">Grape</name>
    <dbReference type="NCBI Taxonomy" id="29760"/>
    <lineage>
        <taxon>Eukaryota</taxon>
        <taxon>Viridiplantae</taxon>
        <taxon>Streptophyta</taxon>
        <taxon>Embryophyta</taxon>
        <taxon>Tracheophyta</taxon>
        <taxon>Spermatophyta</taxon>
        <taxon>Magnoliopsida</taxon>
        <taxon>eudicotyledons</taxon>
        <taxon>Gunneridae</taxon>
        <taxon>Pentapetalae</taxon>
        <taxon>rosids</taxon>
        <taxon>Vitales</taxon>
        <taxon>Vitaceae</taxon>
        <taxon>Viteae</taxon>
        <taxon>Vitis</taxon>
    </lineage>
</organism>
<name>A0A438IW50_VITVI</name>
<evidence type="ECO:0000256" key="4">
    <source>
        <dbReference type="PROSITE-ProRule" id="PRU00169"/>
    </source>
</evidence>
<dbReference type="GO" id="GO:0009736">
    <property type="term" value="P:cytokinin-activated signaling pathway"/>
    <property type="evidence" value="ECO:0007669"/>
    <property type="project" value="InterPro"/>
</dbReference>
<evidence type="ECO:0000256" key="3">
    <source>
        <dbReference type="ARBA" id="ARBA00023163"/>
    </source>
</evidence>
<dbReference type="PROSITE" id="PS50110">
    <property type="entry name" value="RESPONSE_REGULATORY"/>
    <property type="match status" value="1"/>
</dbReference>
<dbReference type="InterPro" id="IPR011006">
    <property type="entry name" value="CheY-like_superfamily"/>
</dbReference>
<feature type="domain" description="Response regulatory" evidence="5">
    <location>
        <begin position="1"/>
        <end position="115"/>
    </location>
</feature>
<dbReference type="EMBL" id="QGNW01000078">
    <property type="protein sequence ID" value="RVX00969.1"/>
    <property type="molecule type" value="Genomic_DNA"/>
</dbReference>
<evidence type="ECO:0000256" key="1">
    <source>
        <dbReference type="ARBA" id="ARBA00023012"/>
    </source>
</evidence>
<gene>
    <name evidence="6" type="primary">ARR1_1</name>
    <name evidence="6" type="ORF">CK203_022837</name>
</gene>
<dbReference type="Gene3D" id="3.40.50.2300">
    <property type="match status" value="1"/>
</dbReference>
<evidence type="ECO:0000313" key="6">
    <source>
        <dbReference type="EMBL" id="RVX00969.1"/>
    </source>
</evidence>
<dbReference type="PANTHER" id="PTHR43874">
    <property type="entry name" value="TWO-COMPONENT RESPONSE REGULATOR"/>
    <property type="match status" value="1"/>
</dbReference>
<keyword evidence="1" id="KW-0902">Two-component regulatory system</keyword>
<keyword evidence="2" id="KW-0805">Transcription regulation</keyword>
<evidence type="ECO:0000313" key="7">
    <source>
        <dbReference type="Proteomes" id="UP000288805"/>
    </source>
</evidence>
<evidence type="ECO:0000256" key="2">
    <source>
        <dbReference type="ARBA" id="ARBA00023015"/>
    </source>
</evidence>
<accession>A0A438IW50</accession>
<dbReference type="InterPro" id="IPR001789">
    <property type="entry name" value="Sig_transdc_resp-reg_receiver"/>
</dbReference>
<dbReference type="InterPro" id="IPR045279">
    <property type="entry name" value="ARR-like"/>
</dbReference>